<keyword evidence="2" id="KW-1185">Reference proteome</keyword>
<dbReference type="OrthoDB" id="7252638at2"/>
<gene>
    <name evidence="1" type="ORF">DOO78_06555</name>
</gene>
<sequence>MVRSLLVSGLLPASLTEGSGPLDWAGTLSLAGDLDGLVAVEVTGPDALAFSASLLTGLNAVWIAPAAAVDFEALLAAGRDPVLSFGLRFTYDDGSVLDDPTPRSVTVLDSDDTPPTGLAFAEGGRVAAGAIGAAIGTLAVSDPDSTGPFSFSFPADEAWRFEVAGNALRLRPGISLGLDDMPQRPLIIEVSDGHQSAAFTLQIRVTDPAMQGAELQPGESRAGFSYAASDTAIALRESRTVAAIEQPVPGEPQLTLAEGPQLVLPGATRLQFLDGHQDIGAASSGLQAASLVQALTGHAADATLLAALVTQAEAGRPWVEVIAGLPGLAALPAADAEAIAALYHNTIGRAPAASELGEELARLAAGESRAQLVVDLALGEEALAHQPAAGVWVADGLGADAGWRGGTGGLGGTVSAAAASDAPWLL</sequence>
<dbReference type="AlphaFoldDB" id="A0A327M9A2"/>
<proteinExistence type="predicted"/>
<comment type="caution">
    <text evidence="1">The sequence shown here is derived from an EMBL/GenBank/DDBJ whole genome shotgun (WGS) entry which is preliminary data.</text>
</comment>
<name>A0A327M9A2_9PROT</name>
<dbReference type="Proteomes" id="UP000249065">
    <property type="component" value="Unassembled WGS sequence"/>
</dbReference>
<reference evidence="2" key="1">
    <citation type="submission" date="2018-06" db="EMBL/GenBank/DDBJ databases">
        <authorList>
            <person name="Khan S.A."/>
        </authorList>
    </citation>
    <scope>NUCLEOTIDE SEQUENCE [LARGE SCALE GENOMIC DNA]</scope>
    <source>
        <strain evidence="2">DB-1506</strain>
    </source>
</reference>
<evidence type="ECO:0000313" key="2">
    <source>
        <dbReference type="Proteomes" id="UP000249065"/>
    </source>
</evidence>
<evidence type="ECO:0000313" key="1">
    <source>
        <dbReference type="EMBL" id="RAI59901.1"/>
    </source>
</evidence>
<dbReference type="RefSeq" id="WP_111468931.1">
    <property type="nucleotide sequence ID" value="NZ_QLIX01000003.1"/>
</dbReference>
<organism evidence="1 2">
    <name type="scientific">Roseicella frigidaeris</name>
    <dbReference type="NCBI Taxonomy" id="2230885"/>
    <lineage>
        <taxon>Bacteria</taxon>
        <taxon>Pseudomonadati</taxon>
        <taxon>Pseudomonadota</taxon>
        <taxon>Alphaproteobacteria</taxon>
        <taxon>Acetobacterales</taxon>
        <taxon>Roseomonadaceae</taxon>
        <taxon>Roseicella</taxon>
    </lineage>
</organism>
<dbReference type="EMBL" id="QLIX01000003">
    <property type="protein sequence ID" value="RAI59901.1"/>
    <property type="molecule type" value="Genomic_DNA"/>
</dbReference>
<protein>
    <recommendedName>
        <fullName evidence="3">Cadherin domain-containing protein</fullName>
    </recommendedName>
</protein>
<accession>A0A327M9A2</accession>
<evidence type="ECO:0008006" key="3">
    <source>
        <dbReference type="Google" id="ProtNLM"/>
    </source>
</evidence>